<dbReference type="EMBL" id="VUNR01000015">
    <property type="protein sequence ID" value="MSU09035.1"/>
    <property type="molecule type" value="Genomic_DNA"/>
</dbReference>
<protein>
    <submittedName>
        <fullName evidence="1">C_GCAxxG_C_C family protein</fullName>
    </submittedName>
</protein>
<accession>A0A6I2UGY3</accession>
<dbReference type="Pfam" id="PF09719">
    <property type="entry name" value="C_GCAxxG_C_C"/>
    <property type="match status" value="1"/>
</dbReference>
<organism evidence="1 2">
    <name type="scientific">Anaerovibrio slackiae</name>
    <dbReference type="NCBI Taxonomy" id="2652309"/>
    <lineage>
        <taxon>Bacteria</taxon>
        <taxon>Bacillati</taxon>
        <taxon>Bacillota</taxon>
        <taxon>Negativicutes</taxon>
        <taxon>Selenomonadales</taxon>
        <taxon>Selenomonadaceae</taxon>
        <taxon>Anaerovibrio</taxon>
    </lineage>
</organism>
<sequence length="139" mass="14985">MESRKKIAIEKHDLGYNCAQSVALTYADLVDMAPEQLFKITEGFGLGGGNMQGTCGAISGAIALIGLLNSCGDLEHPSTKAQTYALGREILERFKAQNGSVLCHELKGVGTGKVLRSCPDCIMDACQLFEELYEAKLRQ</sequence>
<gene>
    <name evidence="1" type="ORF">FYJ84_08565</name>
</gene>
<dbReference type="Proteomes" id="UP000433181">
    <property type="component" value="Unassembled WGS sequence"/>
</dbReference>
<dbReference type="RefSeq" id="WP_154407198.1">
    <property type="nucleotide sequence ID" value="NZ_VUNR01000015.1"/>
</dbReference>
<name>A0A6I2UGY3_9FIRM</name>
<dbReference type="NCBIfam" id="TIGR01909">
    <property type="entry name" value="C_GCAxxG_C_C"/>
    <property type="match status" value="1"/>
</dbReference>
<dbReference type="GeneID" id="96778968"/>
<proteinExistence type="predicted"/>
<dbReference type="AlphaFoldDB" id="A0A6I2UGY3"/>
<keyword evidence="2" id="KW-1185">Reference proteome</keyword>
<reference evidence="1 2" key="1">
    <citation type="submission" date="2019-08" db="EMBL/GenBank/DDBJ databases">
        <title>In-depth cultivation of the pig gut microbiome towards novel bacterial diversity and tailored functional studies.</title>
        <authorList>
            <person name="Wylensek D."/>
            <person name="Hitch T.C.A."/>
            <person name="Clavel T."/>
        </authorList>
    </citation>
    <scope>NUCLEOTIDE SEQUENCE [LARGE SCALE GENOMIC DNA]</scope>
    <source>
        <strain evidence="1 2">WCA-693-APC-5D-A</strain>
    </source>
</reference>
<evidence type="ECO:0000313" key="2">
    <source>
        <dbReference type="Proteomes" id="UP000433181"/>
    </source>
</evidence>
<evidence type="ECO:0000313" key="1">
    <source>
        <dbReference type="EMBL" id="MSU09035.1"/>
    </source>
</evidence>
<dbReference type="InterPro" id="IPR010181">
    <property type="entry name" value="CGCAxxGCC_motif"/>
</dbReference>
<comment type="caution">
    <text evidence="1">The sequence shown here is derived from an EMBL/GenBank/DDBJ whole genome shotgun (WGS) entry which is preliminary data.</text>
</comment>